<accession>A0A0D9VGE4</accession>
<sequence>MRAKNKKIVYKMFINQLLNRDPDATIAYLTLLDRRLYLKNVWMDQGFFKQPEMGCPSFLVILMPPPTLFASPNIFDGDNNNNYSTYVKRWIIHALQKQARILKDRNKE</sequence>
<reference evidence="1 2" key="1">
    <citation type="submission" date="2012-08" db="EMBL/GenBank/DDBJ databases">
        <title>Oryza genome evolution.</title>
        <authorList>
            <person name="Wing R.A."/>
        </authorList>
    </citation>
    <scope>NUCLEOTIDE SEQUENCE</scope>
</reference>
<evidence type="ECO:0000313" key="2">
    <source>
        <dbReference type="Proteomes" id="UP000032180"/>
    </source>
</evidence>
<dbReference type="EnsemblPlants" id="LPERR02G14560.1">
    <property type="protein sequence ID" value="LPERR02G14560.1"/>
    <property type="gene ID" value="LPERR02G14560"/>
</dbReference>
<dbReference type="Gramene" id="LPERR02G14560.1">
    <property type="protein sequence ID" value="LPERR02G14560.1"/>
    <property type="gene ID" value="LPERR02G14560"/>
</dbReference>
<name>A0A0D9VGE4_9ORYZ</name>
<organism evidence="1 2">
    <name type="scientific">Leersia perrieri</name>
    <dbReference type="NCBI Taxonomy" id="77586"/>
    <lineage>
        <taxon>Eukaryota</taxon>
        <taxon>Viridiplantae</taxon>
        <taxon>Streptophyta</taxon>
        <taxon>Embryophyta</taxon>
        <taxon>Tracheophyta</taxon>
        <taxon>Spermatophyta</taxon>
        <taxon>Magnoliopsida</taxon>
        <taxon>Liliopsida</taxon>
        <taxon>Poales</taxon>
        <taxon>Poaceae</taxon>
        <taxon>BOP clade</taxon>
        <taxon>Oryzoideae</taxon>
        <taxon>Oryzeae</taxon>
        <taxon>Oryzinae</taxon>
        <taxon>Leersia</taxon>
    </lineage>
</organism>
<dbReference type="Proteomes" id="UP000032180">
    <property type="component" value="Chromosome 2"/>
</dbReference>
<protein>
    <submittedName>
        <fullName evidence="1">Uncharacterized protein</fullName>
    </submittedName>
</protein>
<keyword evidence="2" id="KW-1185">Reference proteome</keyword>
<proteinExistence type="predicted"/>
<reference evidence="1" key="3">
    <citation type="submission" date="2015-04" db="UniProtKB">
        <authorList>
            <consortium name="EnsemblPlants"/>
        </authorList>
    </citation>
    <scope>IDENTIFICATION</scope>
</reference>
<dbReference type="HOGENOM" id="CLU_2200721_0_0_1"/>
<reference evidence="2" key="2">
    <citation type="submission" date="2013-12" db="EMBL/GenBank/DDBJ databases">
        <authorList>
            <person name="Yu Y."/>
            <person name="Lee S."/>
            <person name="de Baynast K."/>
            <person name="Wissotski M."/>
            <person name="Liu L."/>
            <person name="Talag J."/>
            <person name="Goicoechea J."/>
            <person name="Angelova A."/>
            <person name="Jetty R."/>
            <person name="Kudrna D."/>
            <person name="Golser W."/>
            <person name="Rivera L."/>
            <person name="Zhang J."/>
            <person name="Wing R."/>
        </authorList>
    </citation>
    <scope>NUCLEOTIDE SEQUENCE</scope>
</reference>
<dbReference type="AlphaFoldDB" id="A0A0D9VGE4"/>
<evidence type="ECO:0000313" key="1">
    <source>
        <dbReference type="EnsemblPlants" id="LPERR02G14560.1"/>
    </source>
</evidence>